<proteinExistence type="predicted"/>
<comment type="caution">
    <text evidence="1">The sequence shown here is derived from an EMBL/GenBank/DDBJ whole genome shotgun (WGS) entry which is preliminary data.</text>
</comment>
<dbReference type="Proteomes" id="UP000619743">
    <property type="component" value="Unassembled WGS sequence"/>
</dbReference>
<evidence type="ECO:0000313" key="2">
    <source>
        <dbReference type="Proteomes" id="UP000619743"/>
    </source>
</evidence>
<organism evidence="1 2">
    <name type="scientific">Neiella marina</name>
    <dbReference type="NCBI Taxonomy" id="508461"/>
    <lineage>
        <taxon>Bacteria</taxon>
        <taxon>Pseudomonadati</taxon>
        <taxon>Pseudomonadota</taxon>
        <taxon>Gammaproteobacteria</taxon>
        <taxon>Alteromonadales</taxon>
        <taxon>Echinimonadaceae</taxon>
        <taxon>Neiella</taxon>
    </lineage>
</organism>
<dbReference type="EMBL" id="BMDX01000004">
    <property type="protein sequence ID" value="GGA71021.1"/>
    <property type="molecule type" value="Genomic_DNA"/>
</dbReference>
<name>A0A8J2U3G5_9GAMM</name>
<protein>
    <submittedName>
        <fullName evidence="1">Uncharacterized protein</fullName>
    </submittedName>
</protein>
<accession>A0A8J2U3G5</accession>
<gene>
    <name evidence="1" type="ORF">GCM10011369_10930</name>
</gene>
<dbReference type="AlphaFoldDB" id="A0A8J2U3G5"/>
<sequence>MFMTSKEKRHCQPCNQETSHVVVLVRKESAFAGDEKQSTKEFIAGLIKGWAVGPFLAEMDDFERHLICECCGQKTVED</sequence>
<keyword evidence="2" id="KW-1185">Reference proteome</keyword>
<dbReference type="RefSeq" id="WP_229744642.1">
    <property type="nucleotide sequence ID" value="NZ_BMDX01000004.1"/>
</dbReference>
<reference evidence="2" key="1">
    <citation type="journal article" date="2019" name="Int. J. Syst. Evol. Microbiol.">
        <title>The Global Catalogue of Microorganisms (GCM) 10K type strain sequencing project: providing services to taxonomists for standard genome sequencing and annotation.</title>
        <authorList>
            <consortium name="The Broad Institute Genomics Platform"/>
            <consortium name="The Broad Institute Genome Sequencing Center for Infectious Disease"/>
            <person name="Wu L."/>
            <person name="Ma J."/>
        </authorList>
    </citation>
    <scope>NUCLEOTIDE SEQUENCE [LARGE SCALE GENOMIC DNA]</scope>
    <source>
        <strain evidence="2">CGMCC 1.10130</strain>
    </source>
</reference>
<evidence type="ECO:0000313" key="1">
    <source>
        <dbReference type="EMBL" id="GGA71021.1"/>
    </source>
</evidence>